<keyword evidence="2" id="KW-1185">Reference proteome</keyword>
<feature type="region of interest" description="Disordered" evidence="1">
    <location>
        <begin position="1"/>
        <end position="35"/>
    </location>
</feature>
<dbReference type="STRING" id="6313.A0A0K0DHA5"/>
<reference evidence="2" key="1">
    <citation type="submission" date="2012-09" db="EMBL/GenBank/DDBJ databases">
        <authorList>
            <person name="Martin A.A."/>
        </authorList>
    </citation>
    <scope>NUCLEOTIDE SEQUENCE</scope>
</reference>
<protein>
    <submittedName>
        <fullName evidence="3">Uncharacterized protein</fullName>
    </submittedName>
</protein>
<dbReference type="AlphaFoldDB" id="A0A0K0DHA5"/>
<reference evidence="3" key="2">
    <citation type="submission" date="2017-02" db="UniProtKB">
        <authorList>
            <consortium name="WormBaseParasite"/>
        </authorList>
    </citation>
    <scope>IDENTIFICATION</scope>
</reference>
<accession>A0A0K0DHA5</accession>
<name>A0A0K0DHA5_ANGCA</name>
<dbReference type="Proteomes" id="UP000035642">
    <property type="component" value="Unassembled WGS sequence"/>
</dbReference>
<evidence type="ECO:0000256" key="1">
    <source>
        <dbReference type="SAM" id="MobiDB-lite"/>
    </source>
</evidence>
<dbReference type="WBParaSite" id="ACAC_0001055001-mRNA-1">
    <property type="protein sequence ID" value="ACAC_0001055001-mRNA-1"/>
    <property type="gene ID" value="ACAC_0001055001"/>
</dbReference>
<evidence type="ECO:0000313" key="3">
    <source>
        <dbReference type="WBParaSite" id="ACAC_0001055001-mRNA-1"/>
    </source>
</evidence>
<sequence length="101" mass="11063">MGDQAIEPKEGIPQVDVQQSVHQPVGAPAEDGKPVSAPVARIAHMENPLTKRRVSSVEVVKGAPPPKRQSSVVIFETPDIPKYVLFGRFLQVFFNYSPNIT</sequence>
<feature type="compositionally biased region" description="Basic and acidic residues" evidence="1">
    <location>
        <begin position="1"/>
        <end position="10"/>
    </location>
</feature>
<proteinExistence type="predicted"/>
<organism evidence="2 3">
    <name type="scientific">Angiostrongylus cantonensis</name>
    <name type="common">Rat lungworm</name>
    <dbReference type="NCBI Taxonomy" id="6313"/>
    <lineage>
        <taxon>Eukaryota</taxon>
        <taxon>Metazoa</taxon>
        <taxon>Ecdysozoa</taxon>
        <taxon>Nematoda</taxon>
        <taxon>Chromadorea</taxon>
        <taxon>Rhabditida</taxon>
        <taxon>Rhabditina</taxon>
        <taxon>Rhabditomorpha</taxon>
        <taxon>Strongyloidea</taxon>
        <taxon>Metastrongylidae</taxon>
        <taxon>Angiostrongylus</taxon>
    </lineage>
</organism>
<evidence type="ECO:0000313" key="2">
    <source>
        <dbReference type="Proteomes" id="UP000035642"/>
    </source>
</evidence>